<evidence type="ECO:0000256" key="2">
    <source>
        <dbReference type="ARBA" id="ARBA00022729"/>
    </source>
</evidence>
<feature type="compositionally biased region" description="Low complexity" evidence="7">
    <location>
        <begin position="39"/>
        <end position="64"/>
    </location>
</feature>
<evidence type="ECO:0000313" key="9">
    <source>
        <dbReference type="Proteomes" id="UP000243719"/>
    </source>
</evidence>
<evidence type="ECO:0000256" key="5">
    <source>
        <dbReference type="ARBA" id="ARBA00023237"/>
    </source>
</evidence>
<proteinExistence type="predicted"/>
<comment type="subcellular location">
    <subcellularLocation>
        <location evidence="1">Cell outer membrane</location>
        <topology evidence="1">Lipid-anchor</topology>
    </subcellularLocation>
</comment>
<sequence length="82" mass="7887">MRIVSKASAIVAALAAAFCLVGCGQRGPLYMPKVPPLPASAASSAATGTSADRATGASAAAATDRSIDTGGAAASRRTAIPN</sequence>
<gene>
    <name evidence="8" type="ORF">SAMN05216551_11676</name>
</gene>
<dbReference type="NCBIfam" id="NF047847">
    <property type="entry name" value="SS_mature_LptM"/>
    <property type="match status" value="1"/>
</dbReference>
<keyword evidence="9" id="KW-1185">Reference proteome</keyword>
<protein>
    <submittedName>
        <fullName evidence="8">Lipoprotein-attachment site-containing protein</fullName>
    </submittedName>
</protein>
<keyword evidence="2" id="KW-0732">Signal</keyword>
<dbReference type="GO" id="GO:0009279">
    <property type="term" value="C:cell outer membrane"/>
    <property type="evidence" value="ECO:0007669"/>
    <property type="project" value="UniProtKB-SubCell"/>
</dbReference>
<dbReference type="EMBL" id="FNLO01000016">
    <property type="protein sequence ID" value="SDV51331.1"/>
    <property type="molecule type" value="Genomic_DNA"/>
</dbReference>
<evidence type="ECO:0000256" key="3">
    <source>
        <dbReference type="ARBA" id="ARBA00023136"/>
    </source>
</evidence>
<dbReference type="AlphaFoldDB" id="A0A1H2PVN1"/>
<keyword evidence="4" id="KW-0564">Palmitate</keyword>
<keyword evidence="3" id="KW-0472">Membrane</keyword>
<evidence type="ECO:0000313" key="8">
    <source>
        <dbReference type="EMBL" id="SDV51331.1"/>
    </source>
</evidence>
<evidence type="ECO:0000256" key="4">
    <source>
        <dbReference type="ARBA" id="ARBA00023139"/>
    </source>
</evidence>
<evidence type="ECO:0000256" key="7">
    <source>
        <dbReference type="SAM" id="MobiDB-lite"/>
    </source>
</evidence>
<keyword evidence="6 8" id="KW-0449">Lipoprotein</keyword>
<dbReference type="STRING" id="1770053.SAMN05216551_11676"/>
<accession>A0A1H2PVN1</accession>
<evidence type="ECO:0000256" key="1">
    <source>
        <dbReference type="ARBA" id="ARBA00004459"/>
    </source>
</evidence>
<evidence type="ECO:0000256" key="6">
    <source>
        <dbReference type="ARBA" id="ARBA00023288"/>
    </source>
</evidence>
<organism evidence="8 9">
    <name type="scientific">Chitinasiproducens palmae</name>
    <dbReference type="NCBI Taxonomy" id="1770053"/>
    <lineage>
        <taxon>Bacteria</taxon>
        <taxon>Pseudomonadati</taxon>
        <taxon>Pseudomonadota</taxon>
        <taxon>Betaproteobacteria</taxon>
        <taxon>Burkholderiales</taxon>
        <taxon>Burkholderiaceae</taxon>
        <taxon>Chitinasiproducens</taxon>
    </lineage>
</organism>
<dbReference type="InterPro" id="IPR032831">
    <property type="entry name" value="LptM_cons"/>
</dbReference>
<reference evidence="9" key="1">
    <citation type="submission" date="2016-09" db="EMBL/GenBank/DDBJ databases">
        <authorList>
            <person name="Varghese N."/>
            <person name="Submissions S."/>
        </authorList>
    </citation>
    <scope>NUCLEOTIDE SEQUENCE [LARGE SCALE GENOMIC DNA]</scope>
    <source>
        <strain evidence="9">JS23</strain>
    </source>
</reference>
<dbReference type="Pfam" id="PF13627">
    <property type="entry name" value="LptM_cons"/>
    <property type="match status" value="1"/>
</dbReference>
<keyword evidence="5" id="KW-0998">Cell outer membrane</keyword>
<dbReference type="Proteomes" id="UP000243719">
    <property type="component" value="Unassembled WGS sequence"/>
</dbReference>
<name>A0A1H2PVN1_9BURK</name>
<feature type="region of interest" description="Disordered" evidence="7">
    <location>
        <begin position="37"/>
        <end position="82"/>
    </location>
</feature>